<evidence type="ECO:0000313" key="1">
    <source>
        <dbReference type="EMBL" id="PKU29031.1"/>
    </source>
</evidence>
<dbReference type="GO" id="GO:0003723">
    <property type="term" value="F:RNA binding"/>
    <property type="evidence" value="ECO:0007669"/>
    <property type="project" value="TreeGrafter"/>
</dbReference>
<dbReference type="Proteomes" id="UP000233556">
    <property type="component" value="Unassembled WGS sequence"/>
</dbReference>
<reference evidence="2" key="2">
    <citation type="submission" date="2017-12" db="EMBL/GenBank/DDBJ databases">
        <title>Genome sequence of the Bar-tailed Godwit (Limosa lapponica baueri).</title>
        <authorList>
            <person name="Lima N.C.B."/>
            <person name="Parody-Merino A.M."/>
            <person name="Battley P.F."/>
            <person name="Fidler A.E."/>
            <person name="Prosdocimi F."/>
        </authorList>
    </citation>
    <scope>NUCLEOTIDE SEQUENCE [LARGE SCALE GENOMIC DNA]</scope>
</reference>
<dbReference type="GO" id="GO:0004386">
    <property type="term" value="F:helicase activity"/>
    <property type="evidence" value="ECO:0007669"/>
    <property type="project" value="TreeGrafter"/>
</dbReference>
<organism evidence="1 2">
    <name type="scientific">Limosa lapponica baueri</name>
    <dbReference type="NCBI Taxonomy" id="1758121"/>
    <lineage>
        <taxon>Eukaryota</taxon>
        <taxon>Metazoa</taxon>
        <taxon>Chordata</taxon>
        <taxon>Craniata</taxon>
        <taxon>Vertebrata</taxon>
        <taxon>Euteleostomi</taxon>
        <taxon>Archelosauria</taxon>
        <taxon>Archosauria</taxon>
        <taxon>Dinosauria</taxon>
        <taxon>Saurischia</taxon>
        <taxon>Theropoda</taxon>
        <taxon>Coelurosauria</taxon>
        <taxon>Aves</taxon>
        <taxon>Neognathae</taxon>
        <taxon>Neoaves</taxon>
        <taxon>Charadriiformes</taxon>
        <taxon>Scolopacidae</taxon>
        <taxon>Limosa</taxon>
    </lineage>
</organism>
<dbReference type="GO" id="GO:0071013">
    <property type="term" value="C:catalytic step 2 spliceosome"/>
    <property type="evidence" value="ECO:0007669"/>
    <property type="project" value="TreeGrafter"/>
</dbReference>
<dbReference type="PANTHER" id="PTHR18934">
    <property type="entry name" value="ATP-DEPENDENT RNA HELICASE"/>
    <property type="match status" value="1"/>
</dbReference>
<accession>A0A2I0T5G0</accession>
<dbReference type="EMBL" id="KZ518403">
    <property type="protein sequence ID" value="PKU29031.1"/>
    <property type="molecule type" value="Genomic_DNA"/>
</dbReference>
<protein>
    <submittedName>
        <fullName evidence="1">Uncharacterized protein</fullName>
    </submittedName>
</protein>
<dbReference type="Gene3D" id="3.40.50.300">
    <property type="entry name" value="P-loop containing nucleotide triphosphate hydrolases"/>
    <property type="match status" value="3"/>
</dbReference>
<dbReference type="InterPro" id="IPR027417">
    <property type="entry name" value="P-loop_NTPase"/>
</dbReference>
<dbReference type="PANTHER" id="PTHR18934:SF136">
    <property type="entry name" value="ATP-DEPENDENT RNA HELICASE DHX35-RELATED"/>
    <property type="match status" value="1"/>
</dbReference>
<evidence type="ECO:0000313" key="2">
    <source>
        <dbReference type="Proteomes" id="UP000233556"/>
    </source>
</evidence>
<sequence>MVDDLLLCLELNVAGRVADERGAVLGHEVGYCIRFDDCTDPQATRIKVQKKRGDLRLIVASATLDAEKFRDFFNQNDTGDPSKDTSVILTVEGRTFPVDIFYIQSPVPDYVKSTVETAMKIHQMESDGDILAFLTGQDMTLAN</sequence>
<keyword evidence="2" id="KW-1185">Reference proteome</keyword>
<name>A0A2I0T5G0_LIMLA</name>
<dbReference type="SUPFAM" id="SSF52540">
    <property type="entry name" value="P-loop containing nucleoside triphosphate hydrolases"/>
    <property type="match status" value="1"/>
</dbReference>
<proteinExistence type="predicted"/>
<gene>
    <name evidence="1" type="ORF">llap_20665</name>
</gene>
<dbReference type="OrthoDB" id="10253254at2759"/>
<dbReference type="AlphaFoldDB" id="A0A2I0T5G0"/>
<reference evidence="2" key="1">
    <citation type="submission" date="2017-11" db="EMBL/GenBank/DDBJ databases">
        <authorList>
            <person name="Lima N.C."/>
            <person name="Parody-Merino A.M."/>
            <person name="Battley P.F."/>
            <person name="Fidler A.E."/>
            <person name="Prosdocimi F."/>
        </authorList>
    </citation>
    <scope>NUCLEOTIDE SEQUENCE [LARGE SCALE GENOMIC DNA]</scope>
</reference>